<dbReference type="HOGENOM" id="CLU_105927_0_0_1"/>
<dbReference type="STRING" id="685588.A0A067TRS1"/>
<dbReference type="PANTHER" id="PTHR31051">
    <property type="entry name" value="PROTEASOME ASSEMBLY CHAPERONE 3"/>
    <property type="match status" value="1"/>
</dbReference>
<proteinExistence type="predicted"/>
<accession>A0A067TRS1</accession>
<gene>
    <name evidence="1" type="ORF">GALMADRAFT_239794</name>
</gene>
<dbReference type="OrthoDB" id="5593278at2759"/>
<dbReference type="EMBL" id="KL142370">
    <property type="protein sequence ID" value="KDR81678.1"/>
    <property type="molecule type" value="Genomic_DNA"/>
</dbReference>
<dbReference type="GO" id="GO:0043248">
    <property type="term" value="P:proteasome assembly"/>
    <property type="evidence" value="ECO:0007669"/>
    <property type="project" value="InterPro"/>
</dbReference>
<organism evidence="1 2">
    <name type="scientific">Galerina marginata (strain CBS 339.88)</name>
    <dbReference type="NCBI Taxonomy" id="685588"/>
    <lineage>
        <taxon>Eukaryota</taxon>
        <taxon>Fungi</taxon>
        <taxon>Dikarya</taxon>
        <taxon>Basidiomycota</taxon>
        <taxon>Agaricomycotina</taxon>
        <taxon>Agaricomycetes</taxon>
        <taxon>Agaricomycetidae</taxon>
        <taxon>Agaricales</taxon>
        <taxon>Agaricineae</taxon>
        <taxon>Strophariaceae</taxon>
        <taxon>Galerina</taxon>
    </lineage>
</organism>
<protein>
    <recommendedName>
        <fullName evidence="3">Proteasome assembly chaperone 3</fullName>
    </recommendedName>
</protein>
<dbReference type="InterPro" id="IPR053720">
    <property type="entry name" value="Psm_Assembly_Chaperone"/>
</dbReference>
<dbReference type="AlphaFoldDB" id="A0A067TRS1"/>
<sequence length="159" mass="17205">MAAFTPRQTTRNLDGRQTQVFLQTFGDRVLVLVTQLGKVGNLIQATLPATAPLMSNTADSSQPNKHLLPEPSPAVQLTSLLGSSPSAHLQTLHSLYASQIATIIWTEESKAGLEGLRRGVVVGLALHKLGENEETQGGQRGREVFEGVMSMLYDLLKSR</sequence>
<name>A0A067TRS1_GALM3</name>
<evidence type="ECO:0008006" key="3">
    <source>
        <dbReference type="Google" id="ProtNLM"/>
    </source>
</evidence>
<dbReference type="Proteomes" id="UP000027222">
    <property type="component" value="Unassembled WGS sequence"/>
</dbReference>
<evidence type="ECO:0000313" key="2">
    <source>
        <dbReference type="Proteomes" id="UP000027222"/>
    </source>
</evidence>
<dbReference type="PANTHER" id="PTHR31051:SF1">
    <property type="entry name" value="PROTEASOME ASSEMBLY CHAPERONE 3"/>
    <property type="match status" value="1"/>
</dbReference>
<dbReference type="InterPro" id="IPR018788">
    <property type="entry name" value="Proteasome_assmbl_chp_3"/>
</dbReference>
<keyword evidence="2" id="KW-1185">Reference proteome</keyword>
<evidence type="ECO:0000313" key="1">
    <source>
        <dbReference type="EMBL" id="KDR81678.1"/>
    </source>
</evidence>
<dbReference type="Gene3D" id="3.30.230.90">
    <property type="match status" value="1"/>
</dbReference>
<reference evidence="2" key="1">
    <citation type="journal article" date="2014" name="Proc. Natl. Acad. Sci. U.S.A.">
        <title>Extensive sampling of basidiomycete genomes demonstrates inadequacy of the white-rot/brown-rot paradigm for wood decay fungi.</title>
        <authorList>
            <person name="Riley R."/>
            <person name="Salamov A.A."/>
            <person name="Brown D.W."/>
            <person name="Nagy L.G."/>
            <person name="Floudas D."/>
            <person name="Held B.W."/>
            <person name="Levasseur A."/>
            <person name="Lombard V."/>
            <person name="Morin E."/>
            <person name="Otillar R."/>
            <person name="Lindquist E.A."/>
            <person name="Sun H."/>
            <person name="LaButti K.M."/>
            <person name="Schmutz J."/>
            <person name="Jabbour D."/>
            <person name="Luo H."/>
            <person name="Baker S.E."/>
            <person name="Pisabarro A.G."/>
            <person name="Walton J.D."/>
            <person name="Blanchette R.A."/>
            <person name="Henrissat B."/>
            <person name="Martin F."/>
            <person name="Cullen D."/>
            <person name="Hibbett D.S."/>
            <person name="Grigoriev I.V."/>
        </authorList>
    </citation>
    <scope>NUCLEOTIDE SEQUENCE [LARGE SCALE GENOMIC DNA]</scope>
    <source>
        <strain evidence="2">CBS 339.88</strain>
    </source>
</reference>